<proteinExistence type="predicted"/>
<comment type="caution">
    <text evidence="1">The sequence shown here is derived from an EMBL/GenBank/DDBJ whole genome shotgun (WGS) entry which is preliminary data.</text>
</comment>
<dbReference type="PANTHER" id="PTHR42085">
    <property type="entry name" value="F-BOX DOMAIN-CONTAINING PROTEIN"/>
    <property type="match status" value="1"/>
</dbReference>
<name>A0ABY6UL18_BIOOC</name>
<dbReference type="InterPro" id="IPR038883">
    <property type="entry name" value="AN11006-like"/>
</dbReference>
<keyword evidence="2" id="KW-1185">Reference proteome</keyword>
<dbReference type="Proteomes" id="UP000766486">
    <property type="component" value="Unassembled WGS sequence"/>
</dbReference>
<evidence type="ECO:0000313" key="1">
    <source>
        <dbReference type="EMBL" id="VUC31872.1"/>
    </source>
</evidence>
<dbReference type="PANTHER" id="PTHR42085:SF2">
    <property type="entry name" value="F-BOX DOMAIN-CONTAINING PROTEIN"/>
    <property type="match status" value="1"/>
</dbReference>
<protein>
    <submittedName>
        <fullName evidence="1">Uncharacterized protein</fullName>
    </submittedName>
</protein>
<reference evidence="1 2" key="1">
    <citation type="submission" date="2019-06" db="EMBL/GenBank/DDBJ databases">
        <authorList>
            <person name="Broberg M."/>
        </authorList>
    </citation>
    <scope>NUCLEOTIDE SEQUENCE [LARGE SCALE GENOMIC DNA]</scope>
</reference>
<accession>A0ABY6UL18</accession>
<sequence length="382" mass="45014">MVNVKNISFPEPHVRQEKVVDNMLPVYVNINHQTIDPQLNSLFFKLSAEIRQQIYDYVFKTEPNKGKKYPLRRSWRRPGVEAPPHIYTKLLLTCRLIYAECWALPTLNTTLIIHEGSEVDRMPSKPTTTSTHPGPLMLGLPAWQVLLFQHVHITVTQYGLESGVMEAWLATLYRARSSAAYYVSRFIETKCFDTRLMKDFMKNALLGVKVKDLTVRMNRQDWWYWDFEPLPAPNYEDEESDDWEPAPREDALFMRQPPSPYGAKSFELFHPFHENFEMTFALETWGLKEWELNDIFEAHGPLGEEAPHDKASFMIWDGKVRKESWERGKTDHGIWWMQSEGNQEKGKRIECRYLRFVQERFIDPANNPRKKRMGRAPRIAQF</sequence>
<gene>
    <name evidence="1" type="ORF">CLO192961_LOCUS315726</name>
</gene>
<dbReference type="EMBL" id="CABFNS010000837">
    <property type="protein sequence ID" value="VUC31872.1"/>
    <property type="molecule type" value="Genomic_DNA"/>
</dbReference>
<evidence type="ECO:0000313" key="2">
    <source>
        <dbReference type="Proteomes" id="UP000766486"/>
    </source>
</evidence>
<organism evidence="1 2">
    <name type="scientific">Bionectria ochroleuca</name>
    <name type="common">Gliocladium roseum</name>
    <dbReference type="NCBI Taxonomy" id="29856"/>
    <lineage>
        <taxon>Eukaryota</taxon>
        <taxon>Fungi</taxon>
        <taxon>Dikarya</taxon>
        <taxon>Ascomycota</taxon>
        <taxon>Pezizomycotina</taxon>
        <taxon>Sordariomycetes</taxon>
        <taxon>Hypocreomycetidae</taxon>
        <taxon>Hypocreales</taxon>
        <taxon>Bionectriaceae</taxon>
        <taxon>Clonostachys</taxon>
    </lineage>
</organism>